<evidence type="ECO:0000313" key="2">
    <source>
        <dbReference type="EMBL" id="PWA07527.1"/>
    </source>
</evidence>
<dbReference type="RefSeq" id="WP_116556029.1">
    <property type="nucleotide sequence ID" value="NZ_QCZG01000051.1"/>
</dbReference>
<proteinExistence type="predicted"/>
<accession>A0A2U1JQS0</accession>
<dbReference type="AlphaFoldDB" id="A0A2U1JQS0"/>
<dbReference type="OrthoDB" id="2662266at2"/>
<organism evidence="2 3">
    <name type="scientific">Pueribacillus theae</name>
    <dbReference type="NCBI Taxonomy" id="2171751"/>
    <lineage>
        <taxon>Bacteria</taxon>
        <taxon>Bacillati</taxon>
        <taxon>Bacillota</taxon>
        <taxon>Bacilli</taxon>
        <taxon>Bacillales</taxon>
        <taxon>Bacillaceae</taxon>
        <taxon>Pueribacillus</taxon>
    </lineage>
</organism>
<feature type="transmembrane region" description="Helical" evidence="1">
    <location>
        <begin position="115"/>
        <end position="134"/>
    </location>
</feature>
<keyword evidence="1" id="KW-0812">Transmembrane</keyword>
<dbReference type="Proteomes" id="UP000245998">
    <property type="component" value="Unassembled WGS sequence"/>
</dbReference>
<reference evidence="2 3" key="1">
    <citation type="submission" date="2018-04" db="EMBL/GenBank/DDBJ databases">
        <title>Camelliibacillus theae gen. nov., sp. nov., isolated from Pu'er tea.</title>
        <authorList>
            <person name="Niu L."/>
        </authorList>
    </citation>
    <scope>NUCLEOTIDE SEQUENCE [LARGE SCALE GENOMIC DNA]</scope>
    <source>
        <strain evidence="2 3">T8</strain>
    </source>
</reference>
<keyword evidence="1" id="KW-0472">Membrane</keyword>
<feature type="transmembrane region" description="Helical" evidence="1">
    <location>
        <begin position="75"/>
        <end position="103"/>
    </location>
</feature>
<dbReference type="EMBL" id="QCZG01000051">
    <property type="protein sequence ID" value="PWA07527.1"/>
    <property type="molecule type" value="Genomic_DNA"/>
</dbReference>
<keyword evidence="3" id="KW-1185">Reference proteome</keyword>
<sequence>MNVLIITGAIVIIGSMAFINHVINKDESLLVKMWLVPLLSMFIVIPIALFGLVYWGILRIASNFNPIIFSDDLSLFGAGVLLIVAFLLAEVLIHPVGAVFYFLMFKRKPHWVEKNILSIFLDTLVIYLIMDLVPSVEMKHWMTAFSISVFVHVIGWLIEGIGKMMKKKS</sequence>
<feature type="transmembrane region" description="Helical" evidence="1">
    <location>
        <begin position="140"/>
        <end position="158"/>
    </location>
</feature>
<protein>
    <submittedName>
        <fullName evidence="2">Uncharacterized protein</fullName>
    </submittedName>
</protein>
<evidence type="ECO:0000256" key="1">
    <source>
        <dbReference type="SAM" id="Phobius"/>
    </source>
</evidence>
<gene>
    <name evidence="2" type="ORF">DCC39_16640</name>
</gene>
<feature type="transmembrane region" description="Helical" evidence="1">
    <location>
        <begin position="6"/>
        <end position="23"/>
    </location>
</feature>
<name>A0A2U1JQS0_9BACI</name>
<feature type="transmembrane region" description="Helical" evidence="1">
    <location>
        <begin position="35"/>
        <end position="55"/>
    </location>
</feature>
<evidence type="ECO:0000313" key="3">
    <source>
        <dbReference type="Proteomes" id="UP000245998"/>
    </source>
</evidence>
<keyword evidence="1" id="KW-1133">Transmembrane helix</keyword>
<comment type="caution">
    <text evidence="2">The sequence shown here is derived from an EMBL/GenBank/DDBJ whole genome shotgun (WGS) entry which is preliminary data.</text>
</comment>